<dbReference type="NCBIfam" id="TIGR00225">
    <property type="entry name" value="prc"/>
    <property type="match status" value="1"/>
</dbReference>
<dbReference type="Proteomes" id="UP001575105">
    <property type="component" value="Unassembled WGS sequence"/>
</dbReference>
<dbReference type="EMBL" id="JBGUBD010000003">
    <property type="protein sequence ID" value="MFA9477829.1"/>
    <property type="molecule type" value="Genomic_DNA"/>
</dbReference>
<dbReference type="InterPro" id="IPR004447">
    <property type="entry name" value="Peptidase_S41A"/>
</dbReference>
<dbReference type="PROSITE" id="PS50106">
    <property type="entry name" value="PDZ"/>
    <property type="match status" value="1"/>
</dbReference>
<dbReference type="InterPro" id="IPR001478">
    <property type="entry name" value="PDZ"/>
</dbReference>
<organism evidence="9 10">
    <name type="scientific">Natronomicrosphaera hydrolytica</name>
    <dbReference type="NCBI Taxonomy" id="3242702"/>
    <lineage>
        <taxon>Bacteria</taxon>
        <taxon>Pseudomonadati</taxon>
        <taxon>Planctomycetota</taxon>
        <taxon>Phycisphaerae</taxon>
        <taxon>Phycisphaerales</taxon>
        <taxon>Phycisphaeraceae</taxon>
        <taxon>Natronomicrosphaera</taxon>
    </lineage>
</organism>
<dbReference type="CDD" id="cd07560">
    <property type="entry name" value="Peptidase_S41_CPP"/>
    <property type="match status" value="1"/>
</dbReference>
<feature type="region of interest" description="Disordered" evidence="6">
    <location>
        <begin position="206"/>
        <end position="240"/>
    </location>
</feature>
<keyword evidence="10" id="KW-1185">Reference proteome</keyword>
<dbReference type="InterPro" id="IPR005151">
    <property type="entry name" value="Tail-specific_protease"/>
</dbReference>
<keyword evidence="2 5" id="KW-0645">Protease</keyword>
<feature type="compositionally biased region" description="Acidic residues" evidence="6">
    <location>
        <begin position="218"/>
        <end position="240"/>
    </location>
</feature>
<name>A0ABV4U2L5_9BACT</name>
<dbReference type="Gene3D" id="3.30.750.44">
    <property type="match status" value="1"/>
</dbReference>
<evidence type="ECO:0000313" key="9">
    <source>
        <dbReference type="EMBL" id="MFA9477829.1"/>
    </source>
</evidence>
<keyword evidence="3 5" id="KW-0378">Hydrolase</keyword>
<evidence type="ECO:0000259" key="8">
    <source>
        <dbReference type="PROSITE" id="PS50106"/>
    </source>
</evidence>
<evidence type="ECO:0000256" key="3">
    <source>
        <dbReference type="ARBA" id="ARBA00022801"/>
    </source>
</evidence>
<dbReference type="Gene3D" id="2.30.42.10">
    <property type="match status" value="1"/>
</dbReference>
<evidence type="ECO:0000256" key="4">
    <source>
        <dbReference type="ARBA" id="ARBA00022825"/>
    </source>
</evidence>
<evidence type="ECO:0000256" key="6">
    <source>
        <dbReference type="SAM" id="MobiDB-lite"/>
    </source>
</evidence>
<gene>
    <name evidence="9" type="ORF">ACERK3_05915</name>
</gene>
<evidence type="ECO:0000256" key="2">
    <source>
        <dbReference type="ARBA" id="ARBA00022670"/>
    </source>
</evidence>
<evidence type="ECO:0000256" key="5">
    <source>
        <dbReference type="RuleBase" id="RU004404"/>
    </source>
</evidence>
<evidence type="ECO:0000256" key="1">
    <source>
        <dbReference type="ARBA" id="ARBA00009179"/>
    </source>
</evidence>
<dbReference type="Pfam" id="PF03572">
    <property type="entry name" value="Peptidase_S41"/>
    <property type="match status" value="1"/>
</dbReference>
<evidence type="ECO:0000313" key="10">
    <source>
        <dbReference type="Proteomes" id="UP001575105"/>
    </source>
</evidence>
<dbReference type="PANTHER" id="PTHR32060:SF30">
    <property type="entry name" value="CARBOXY-TERMINAL PROCESSING PROTEASE CTPA"/>
    <property type="match status" value="1"/>
</dbReference>
<dbReference type="PANTHER" id="PTHR32060">
    <property type="entry name" value="TAIL-SPECIFIC PROTEASE"/>
    <property type="match status" value="1"/>
</dbReference>
<reference evidence="9 10" key="1">
    <citation type="submission" date="2024-08" db="EMBL/GenBank/DDBJ databases">
        <title>Whole-genome sequencing of halo(alkali)philic microorganisms from hypersaline lakes.</title>
        <authorList>
            <person name="Sorokin D.Y."/>
            <person name="Merkel A.Y."/>
            <person name="Messina E."/>
            <person name="Yakimov M."/>
        </authorList>
    </citation>
    <scope>NUCLEOTIDE SEQUENCE [LARGE SCALE GENOMIC DNA]</scope>
    <source>
        <strain evidence="9 10">AB-hyl4</strain>
    </source>
</reference>
<dbReference type="Gene3D" id="3.90.226.10">
    <property type="entry name" value="2-enoyl-CoA Hydratase, Chain A, domain 1"/>
    <property type="match status" value="1"/>
</dbReference>
<protein>
    <submittedName>
        <fullName evidence="9">S41 family peptidase</fullName>
    </submittedName>
</protein>
<dbReference type="RefSeq" id="WP_425344754.1">
    <property type="nucleotide sequence ID" value="NZ_JBGUBD010000003.1"/>
</dbReference>
<feature type="domain" description="PDZ" evidence="8">
    <location>
        <begin position="377"/>
        <end position="471"/>
    </location>
</feature>
<feature type="chain" id="PRO_5045690276" evidence="7">
    <location>
        <begin position="34"/>
        <end position="746"/>
    </location>
</feature>
<keyword evidence="4 5" id="KW-0720">Serine protease</keyword>
<feature type="signal peptide" evidence="7">
    <location>
        <begin position="1"/>
        <end position="33"/>
    </location>
</feature>
<dbReference type="SMART" id="SM00228">
    <property type="entry name" value="PDZ"/>
    <property type="match status" value="1"/>
</dbReference>
<dbReference type="InterPro" id="IPR036034">
    <property type="entry name" value="PDZ_sf"/>
</dbReference>
<sequence>MMQHTWRTQGTRLAMTFALCLVTAVVAPGPVLANGANTDVSKLSDLAEAGQFSTLLDRLQTDFAGLEHNQLQSLIADLERHREHEGVRVSERREAFEDAFARAKDAFAEGATEDALIAAIEAHGLADDADDYLARDEVREIVEHAERMARAAEEEGDWVEAMSVYRLLDLLYDDRATYRDPLRMARKHVRVLQVYAPDKLRAQHEARLERRRASREEADQDGDADELLEDEADQLPDLESESWEDRLKEVDASILQTTLHQASRRHVNSEGYVPLMIGAVDALLVLINTDDLADTFAALNDEQKRDQFRRDLERLSASLKEPNKKLNFLDVDSMIDRIMVMNDRSLELPRSVLIYEMTEGATQTLDEFSSVVWPEETERFSRSLHGRFYGVGIQLSRRDGRLVVVSPLANTPAQRAGVKAGDVIAQVDGRDASRWDLDRAVREISGPENTEVKLSLERAGEADLIELSIRRAEIIIESIRGWQHQADGSWDYLIDPDSRIGYLRLSQFIPQTADDMDAAIAQMEAEGPLNGLILDMRFNPGGLLNSAIDIADRFVSNGTIVSTVNADGRRTSESRARRHVTSISDSIPVVVLINQGSASASEIVAGVLQDYGRATIVGTRSFGKGSVQDPFRLNRGEAVLKLTTQYYQLPKGRIIDRQPDAKTWGIEPDLIVSMTDSQVSESLEFRQKVDVLRDEEVEVANGEEIPAVASEILARGLDPQLEAALLVLKTRLVSKDIAIAQKAQRN</sequence>
<evidence type="ECO:0000256" key="7">
    <source>
        <dbReference type="SAM" id="SignalP"/>
    </source>
</evidence>
<dbReference type="SMART" id="SM00245">
    <property type="entry name" value="TSPc"/>
    <property type="match status" value="1"/>
</dbReference>
<comment type="caution">
    <text evidence="9">The sequence shown here is derived from an EMBL/GenBank/DDBJ whole genome shotgun (WGS) entry which is preliminary data.</text>
</comment>
<keyword evidence="7" id="KW-0732">Signal</keyword>
<comment type="similarity">
    <text evidence="1 5">Belongs to the peptidase S41A family.</text>
</comment>
<dbReference type="InterPro" id="IPR029045">
    <property type="entry name" value="ClpP/crotonase-like_dom_sf"/>
</dbReference>
<accession>A0ABV4U2L5</accession>
<dbReference type="Pfam" id="PF00595">
    <property type="entry name" value="PDZ"/>
    <property type="match status" value="1"/>
</dbReference>
<dbReference type="CDD" id="cd06782">
    <property type="entry name" value="cpPDZ_CPP-like"/>
    <property type="match status" value="1"/>
</dbReference>
<dbReference type="SUPFAM" id="SSF52096">
    <property type="entry name" value="ClpP/crotonase"/>
    <property type="match status" value="1"/>
</dbReference>
<proteinExistence type="inferred from homology"/>
<dbReference type="SUPFAM" id="SSF50156">
    <property type="entry name" value="PDZ domain-like"/>
    <property type="match status" value="1"/>
</dbReference>